<dbReference type="PATRIC" id="fig|1279009.4.peg.1420"/>
<dbReference type="Proteomes" id="UP000011910">
    <property type="component" value="Unassembled WGS sequence"/>
</dbReference>
<gene>
    <name evidence="4" type="ORF">ADICEAN_01402</name>
</gene>
<name>M7NYK0_9BACT</name>
<dbReference type="RefSeq" id="WP_009194802.1">
    <property type="nucleotide sequence ID" value="NZ_AODQ01000025.1"/>
</dbReference>
<dbReference type="SUPFAM" id="SSF50952">
    <property type="entry name" value="Soluble quinoprotein glucose dehydrogenase"/>
    <property type="match status" value="1"/>
</dbReference>
<keyword evidence="2" id="KW-0732">Signal</keyword>
<feature type="region of interest" description="Disordered" evidence="1">
    <location>
        <begin position="23"/>
        <end position="45"/>
    </location>
</feature>
<dbReference type="STRING" id="1279009.ADICEAN_01402"/>
<dbReference type="PROSITE" id="PS51257">
    <property type="entry name" value="PROKAR_LIPOPROTEIN"/>
    <property type="match status" value="1"/>
</dbReference>
<feature type="chain" id="PRO_5004082577" evidence="2">
    <location>
        <begin position="21"/>
        <end position="412"/>
    </location>
</feature>
<dbReference type="AlphaFoldDB" id="M7NYK0"/>
<accession>M7NYK0</accession>
<protein>
    <submittedName>
        <fullName evidence="4">Putative membrane-bound dehydrogenase domain protein</fullName>
    </submittedName>
</protein>
<evidence type="ECO:0000313" key="4">
    <source>
        <dbReference type="EMBL" id="EMR03469.1"/>
    </source>
</evidence>
<feature type="domain" description="Pyrroloquinoline quinone-dependent pyranose dehydrogenase beta-propeller" evidence="3">
    <location>
        <begin position="54"/>
        <end position="409"/>
    </location>
</feature>
<dbReference type="InterPro" id="IPR011042">
    <property type="entry name" value="6-blade_b-propeller_TolB-like"/>
</dbReference>
<dbReference type="Gene3D" id="2.120.10.30">
    <property type="entry name" value="TolB, C-terminal domain"/>
    <property type="match status" value="1"/>
</dbReference>
<comment type="caution">
    <text evidence="4">The sequence shown here is derived from an EMBL/GenBank/DDBJ whole genome shotgun (WGS) entry which is preliminary data.</text>
</comment>
<dbReference type="eggNOG" id="COG2133">
    <property type="taxonomic scope" value="Bacteria"/>
</dbReference>
<evidence type="ECO:0000313" key="5">
    <source>
        <dbReference type="Proteomes" id="UP000011910"/>
    </source>
</evidence>
<dbReference type="OrthoDB" id="9811395at2"/>
<feature type="signal peptide" evidence="2">
    <location>
        <begin position="1"/>
        <end position="20"/>
    </location>
</feature>
<proteinExistence type="predicted"/>
<dbReference type="PANTHER" id="PTHR33546:SF1">
    <property type="entry name" value="LARGE, MULTIFUNCTIONAL SECRETED PROTEIN"/>
    <property type="match status" value="1"/>
</dbReference>
<dbReference type="InterPro" id="IPR054539">
    <property type="entry name" value="Beta-prop_PDH"/>
</dbReference>
<reference evidence="4 5" key="1">
    <citation type="journal article" date="2013" name="Genome Announc.">
        <title>Draft Genome Sequence of Cesiribacter andamanensis Strain AMV16T, Isolated from a Soil Sample from a Mud Volcano in the Andaman Islands, India.</title>
        <authorList>
            <person name="Shivaji S."/>
            <person name="Ara S."/>
            <person name="Begum Z."/>
            <person name="Srinivas T.N."/>
            <person name="Singh A."/>
            <person name="Kumar Pinnaka A."/>
        </authorList>
    </citation>
    <scope>NUCLEOTIDE SEQUENCE [LARGE SCALE GENOMIC DNA]</scope>
    <source>
        <strain evidence="4 5">AMV16</strain>
    </source>
</reference>
<dbReference type="InterPro" id="IPR011041">
    <property type="entry name" value="Quinoprot_gluc/sorb_DH_b-prop"/>
</dbReference>
<sequence length="412" mass="45365">MKKYLFYPLLLLAAACQSDSAPDDQQAAADSVGLSPDAVTPAPKNPDIKLDQLQLPAGFQISLFVEEIENARSLARGDKGTIFVGNRQKDKVWAVRDENGDGRADKSWVIAEGLNMPNGVAFREGDLYVAEVSRILRYRNIEASLDNPPQPEVVYDQFPTDQHHGWKYIAFGPDGMLYVPVGAPCNICKSDKAVYASITRINPRGGAPELFAEGVRNTVGFDWHPQSRELWFTDNGGDNLGTLMANAGKLPEEQALEYTDNNPPCELNRAPKQGMHFGYPYCHAGDIIDPQFGKDGDCGTYTPPVQKLGTHVAPLGMKFYTGSQFPQAYRNQIIIAEHGSWNRTAKSGYRLMLVRLNEGGEATSYEPFISGWLDEESQEAWGRPVDVLVQPDGSLLVSDDQAGVIYRVTYGG</sequence>
<evidence type="ECO:0000256" key="2">
    <source>
        <dbReference type="SAM" id="SignalP"/>
    </source>
</evidence>
<dbReference type="EMBL" id="AODQ01000025">
    <property type="protein sequence ID" value="EMR03469.1"/>
    <property type="molecule type" value="Genomic_DNA"/>
</dbReference>
<keyword evidence="5" id="KW-1185">Reference proteome</keyword>
<evidence type="ECO:0000256" key="1">
    <source>
        <dbReference type="SAM" id="MobiDB-lite"/>
    </source>
</evidence>
<evidence type="ECO:0000259" key="3">
    <source>
        <dbReference type="Pfam" id="PF22807"/>
    </source>
</evidence>
<dbReference type="PANTHER" id="PTHR33546">
    <property type="entry name" value="LARGE, MULTIFUNCTIONAL SECRETED PROTEIN-RELATED"/>
    <property type="match status" value="1"/>
</dbReference>
<dbReference type="Pfam" id="PF22807">
    <property type="entry name" value="TrAA12"/>
    <property type="match status" value="1"/>
</dbReference>
<organism evidence="4 5">
    <name type="scientific">Cesiribacter andamanensis AMV16</name>
    <dbReference type="NCBI Taxonomy" id="1279009"/>
    <lineage>
        <taxon>Bacteria</taxon>
        <taxon>Pseudomonadati</taxon>
        <taxon>Bacteroidota</taxon>
        <taxon>Cytophagia</taxon>
        <taxon>Cytophagales</taxon>
        <taxon>Cesiribacteraceae</taxon>
        <taxon>Cesiribacter</taxon>
    </lineage>
</organism>